<dbReference type="InterPro" id="IPR003593">
    <property type="entry name" value="AAA+_ATPase"/>
</dbReference>
<dbReference type="PANTHER" id="PTHR24220">
    <property type="entry name" value="IMPORT ATP-BINDING PROTEIN"/>
    <property type="match status" value="1"/>
</dbReference>
<keyword evidence="3" id="KW-0067">ATP-binding</keyword>
<reference evidence="5" key="1">
    <citation type="submission" date="2020-02" db="EMBL/GenBank/DDBJ databases">
        <authorList>
            <person name="Meier V. D."/>
        </authorList>
    </citation>
    <scope>NUCLEOTIDE SEQUENCE</scope>
    <source>
        <strain evidence="5">AVDCRST_MAG01</strain>
    </source>
</reference>
<evidence type="ECO:0000259" key="4">
    <source>
        <dbReference type="PROSITE" id="PS50893"/>
    </source>
</evidence>
<evidence type="ECO:0000256" key="3">
    <source>
        <dbReference type="ARBA" id="ARBA00022840"/>
    </source>
</evidence>
<organism evidence="5">
    <name type="scientific">uncultured Rubrobacteraceae bacterium</name>
    <dbReference type="NCBI Taxonomy" id="349277"/>
    <lineage>
        <taxon>Bacteria</taxon>
        <taxon>Bacillati</taxon>
        <taxon>Actinomycetota</taxon>
        <taxon>Rubrobacteria</taxon>
        <taxon>Rubrobacterales</taxon>
        <taxon>Rubrobacteraceae</taxon>
        <taxon>environmental samples</taxon>
    </lineage>
</organism>
<keyword evidence="1" id="KW-0813">Transport</keyword>
<dbReference type="Gene3D" id="3.40.50.300">
    <property type="entry name" value="P-loop containing nucleotide triphosphate hydrolases"/>
    <property type="match status" value="1"/>
</dbReference>
<dbReference type="PROSITE" id="PS50893">
    <property type="entry name" value="ABC_TRANSPORTER_2"/>
    <property type="match status" value="1"/>
</dbReference>
<dbReference type="AlphaFoldDB" id="A0A6J4NY21"/>
<dbReference type="SUPFAM" id="SSF52540">
    <property type="entry name" value="P-loop containing nucleoside triphosphate hydrolases"/>
    <property type="match status" value="1"/>
</dbReference>
<dbReference type="InterPro" id="IPR015854">
    <property type="entry name" value="ABC_transpr_LolD-like"/>
</dbReference>
<proteinExistence type="predicted"/>
<dbReference type="InterPro" id="IPR017871">
    <property type="entry name" value="ABC_transporter-like_CS"/>
</dbReference>
<dbReference type="GO" id="GO:0022857">
    <property type="term" value="F:transmembrane transporter activity"/>
    <property type="evidence" value="ECO:0007669"/>
    <property type="project" value="UniProtKB-ARBA"/>
</dbReference>
<dbReference type="InterPro" id="IPR003439">
    <property type="entry name" value="ABC_transporter-like_ATP-bd"/>
</dbReference>
<evidence type="ECO:0000256" key="2">
    <source>
        <dbReference type="ARBA" id="ARBA00022741"/>
    </source>
</evidence>
<dbReference type="EMBL" id="CADCUW010000127">
    <property type="protein sequence ID" value="CAA9397162.1"/>
    <property type="molecule type" value="Genomic_DNA"/>
</dbReference>
<dbReference type="InterPro" id="IPR027417">
    <property type="entry name" value="P-loop_NTPase"/>
</dbReference>
<dbReference type="SMART" id="SM00382">
    <property type="entry name" value="AAA"/>
    <property type="match status" value="1"/>
</dbReference>
<dbReference type="InterPro" id="IPR017911">
    <property type="entry name" value="MacB-like_ATP-bd"/>
</dbReference>
<dbReference type="FunFam" id="3.40.50.300:FF:000032">
    <property type="entry name" value="Export ABC transporter ATP-binding protein"/>
    <property type="match status" value="1"/>
</dbReference>
<dbReference type="GO" id="GO:0005886">
    <property type="term" value="C:plasma membrane"/>
    <property type="evidence" value="ECO:0007669"/>
    <property type="project" value="TreeGrafter"/>
</dbReference>
<gene>
    <name evidence="5" type="ORF">AVDCRST_MAG01-01-815</name>
</gene>
<protein>
    <submittedName>
        <fullName evidence="5">ABC-type antimicrobial peptide transport system, ATPase component</fullName>
    </submittedName>
</protein>
<dbReference type="Pfam" id="PF00005">
    <property type="entry name" value="ABC_tran"/>
    <property type="match status" value="1"/>
</dbReference>
<name>A0A6J4NY21_9ACTN</name>
<evidence type="ECO:0000313" key="5">
    <source>
        <dbReference type="EMBL" id="CAA9397162.1"/>
    </source>
</evidence>
<dbReference type="GO" id="GO:0098796">
    <property type="term" value="C:membrane protein complex"/>
    <property type="evidence" value="ECO:0007669"/>
    <property type="project" value="UniProtKB-ARBA"/>
</dbReference>
<dbReference type="PROSITE" id="PS00211">
    <property type="entry name" value="ABC_TRANSPORTER_1"/>
    <property type="match status" value="1"/>
</dbReference>
<dbReference type="GO" id="GO:0005524">
    <property type="term" value="F:ATP binding"/>
    <property type="evidence" value="ECO:0007669"/>
    <property type="project" value="UniProtKB-KW"/>
</dbReference>
<dbReference type="CDD" id="cd03255">
    <property type="entry name" value="ABC_MJ0796_LolCDE_FtsE"/>
    <property type="match status" value="1"/>
</dbReference>
<dbReference type="GO" id="GO:0016887">
    <property type="term" value="F:ATP hydrolysis activity"/>
    <property type="evidence" value="ECO:0007669"/>
    <property type="project" value="InterPro"/>
</dbReference>
<dbReference type="PANTHER" id="PTHR24220:SF86">
    <property type="entry name" value="ABC TRANSPORTER ABCH.1"/>
    <property type="match status" value="1"/>
</dbReference>
<sequence length="204" mass="21557">MRGVNLEVSRGSFVSVVGPSGSGKTTLLHCLSGIDTIDSGTVKIEGEDVHRLPEAKRAAQRARLMGFVFQSLNLLPILNVLENVELSLILQGRTVKDARSTALLALERVGLSHRIDHRPGELSGGEQQRAAVARALAGSPAILWADEPTGNLDSASAAALVDLLAELNVAGLTLMLVTHDATVAARAGRRISMRDGRIVEDAAE</sequence>
<feature type="domain" description="ABC transporter" evidence="4">
    <location>
        <begin position="1"/>
        <end position="203"/>
    </location>
</feature>
<keyword evidence="2" id="KW-0547">Nucleotide-binding</keyword>
<evidence type="ECO:0000256" key="1">
    <source>
        <dbReference type="ARBA" id="ARBA00022448"/>
    </source>
</evidence>
<accession>A0A6J4NY21</accession>